<feature type="domain" description="Gcp-like" evidence="1">
    <location>
        <begin position="36"/>
        <end position="230"/>
    </location>
</feature>
<dbReference type="GO" id="GO:0005829">
    <property type="term" value="C:cytosol"/>
    <property type="evidence" value="ECO:0007669"/>
    <property type="project" value="TreeGrafter"/>
</dbReference>
<organism evidence="2 3">
    <name type="scientific">Candidatus Mcinerneyibacterium aminivorans</name>
    <dbReference type="NCBI Taxonomy" id="2703815"/>
    <lineage>
        <taxon>Bacteria</taxon>
        <taxon>Candidatus Macinerneyibacteriota</taxon>
        <taxon>Candidatus Mcinerneyibacteria</taxon>
        <taxon>Candidatus Mcinerneyibacteriales</taxon>
        <taxon>Candidatus Mcinerneyibacteriaceae</taxon>
        <taxon>Candidatus Mcinerneyibacterium</taxon>
    </lineage>
</organism>
<dbReference type="AlphaFoldDB" id="A0A5D0MIF5"/>
<dbReference type="NCBIfam" id="TIGR03725">
    <property type="entry name" value="T6A_YeaZ"/>
    <property type="match status" value="1"/>
</dbReference>
<protein>
    <submittedName>
        <fullName evidence="2">tRNA (Adenosine(37)-N6)-threonylcarbamoyltransferase complex dimerization subunit type 1 TsaB</fullName>
    </submittedName>
</protein>
<reference evidence="2" key="1">
    <citation type="submission" date="2019-08" db="EMBL/GenBank/DDBJ databases">
        <title>Genomic characterization of a novel candidate phylum (ARYD3) from a high temperature, high salinity tertiary oil reservoir in north central Oklahoma, USA.</title>
        <authorList>
            <person name="Youssef N.H."/>
            <person name="Yadav A."/>
            <person name="Elshahed M.S."/>
        </authorList>
    </citation>
    <scope>NUCLEOTIDE SEQUENCE [LARGE SCALE GENOMIC DNA]</scope>
    <source>
        <strain evidence="2">ARYD3</strain>
    </source>
</reference>
<name>A0A5D0MIF5_9BACT</name>
<dbReference type="Gene3D" id="3.30.420.40">
    <property type="match status" value="2"/>
</dbReference>
<evidence type="ECO:0000259" key="1">
    <source>
        <dbReference type="Pfam" id="PF00814"/>
    </source>
</evidence>
<dbReference type="InterPro" id="IPR000905">
    <property type="entry name" value="Gcp-like_dom"/>
</dbReference>
<dbReference type="InterPro" id="IPR022496">
    <property type="entry name" value="T6A_TsaB"/>
</dbReference>
<evidence type="ECO:0000313" key="2">
    <source>
        <dbReference type="EMBL" id="TYB31028.1"/>
    </source>
</evidence>
<dbReference type="SUPFAM" id="SSF53067">
    <property type="entry name" value="Actin-like ATPase domain"/>
    <property type="match status" value="2"/>
</dbReference>
<keyword evidence="3" id="KW-1185">Reference proteome</keyword>
<accession>A0A5D0MIF5</accession>
<comment type="caution">
    <text evidence="2">The sequence shown here is derived from an EMBL/GenBank/DDBJ whole genome shotgun (WGS) entry which is preliminary data.</text>
</comment>
<dbReference type="EMBL" id="VSIX01000058">
    <property type="protein sequence ID" value="TYB31028.1"/>
    <property type="molecule type" value="Genomic_DNA"/>
</dbReference>
<gene>
    <name evidence="2" type="primary">tsaB</name>
    <name evidence="2" type="ORF">FXF47_06285</name>
</gene>
<dbReference type="Pfam" id="PF00814">
    <property type="entry name" value="TsaD"/>
    <property type="match status" value="1"/>
</dbReference>
<dbReference type="InterPro" id="IPR043129">
    <property type="entry name" value="ATPase_NBD"/>
</dbReference>
<dbReference type="GO" id="GO:0016740">
    <property type="term" value="F:transferase activity"/>
    <property type="evidence" value="ECO:0007669"/>
    <property type="project" value="UniProtKB-KW"/>
</dbReference>
<dbReference type="PANTHER" id="PTHR11735:SF11">
    <property type="entry name" value="TRNA THREONYLCARBAMOYLADENOSINE BIOSYNTHESIS PROTEIN TSAB"/>
    <property type="match status" value="1"/>
</dbReference>
<dbReference type="CDD" id="cd24032">
    <property type="entry name" value="ASKHA_NBD_TsaB"/>
    <property type="match status" value="1"/>
</dbReference>
<evidence type="ECO:0000313" key="3">
    <source>
        <dbReference type="Proteomes" id="UP000324143"/>
    </source>
</evidence>
<dbReference type="Proteomes" id="UP000324143">
    <property type="component" value="Unassembled WGS sequence"/>
</dbReference>
<sequence length="237" mass="26790">MIMNILSIDSSRYLGGVAILKGENLKFNITFSVKATYSQKLLYMIDFALNNSKMKIDDIDLISVANGPGSFTGLRIGMTVAKSLAYSKKISIVGINTLKSVACGFMSSNKDLYVPVFDARRNQVYAAAYKREKYGIKTLIKTDSYYLENFLAILKKIKKKKVFLGEAEKKYKNQIEKNIQNAVFVKDILSTTNPVSLAELGRKKYLEKGSDKVMEIEPSYYRKSDAEINYEKNKNSK</sequence>
<dbReference type="PANTHER" id="PTHR11735">
    <property type="entry name" value="TRNA N6-ADENOSINE THREONYLCARBAMOYLTRANSFERASE"/>
    <property type="match status" value="1"/>
</dbReference>
<dbReference type="GO" id="GO:0002949">
    <property type="term" value="P:tRNA threonylcarbamoyladenosine modification"/>
    <property type="evidence" value="ECO:0007669"/>
    <property type="project" value="InterPro"/>
</dbReference>
<proteinExistence type="predicted"/>